<feature type="region of interest" description="Disordered" evidence="1">
    <location>
        <begin position="181"/>
        <end position="403"/>
    </location>
</feature>
<dbReference type="Proteomes" id="UP001162541">
    <property type="component" value="Chromosome 6"/>
</dbReference>
<evidence type="ECO:0000313" key="4">
    <source>
        <dbReference type="Proteomes" id="UP000077202"/>
    </source>
</evidence>
<dbReference type="AlphaFoldDB" id="A0A176VC84"/>
<proteinExistence type="predicted"/>
<feature type="compositionally biased region" description="Basic and acidic residues" evidence="1">
    <location>
        <begin position="46"/>
        <end position="60"/>
    </location>
</feature>
<reference evidence="5" key="3">
    <citation type="journal article" date="2020" name="Curr. Biol.">
        <title>Chromatin organization in early land plants reveals an ancestral association between H3K27me3, transposons, and constitutive heterochromatin.</title>
        <authorList>
            <person name="Montgomery S.A."/>
            <person name="Tanizawa Y."/>
            <person name="Galik B."/>
            <person name="Wang N."/>
            <person name="Ito T."/>
            <person name="Mochizuki T."/>
            <person name="Akimcheva S."/>
            <person name="Bowman J.L."/>
            <person name="Cognat V."/>
            <person name="Marechal-Drouard L."/>
            <person name="Ekker H."/>
            <person name="Hong S.F."/>
            <person name="Kohchi T."/>
            <person name="Lin S.S."/>
            <person name="Liu L.D."/>
            <person name="Nakamura Y."/>
            <person name="Valeeva L.R."/>
            <person name="Shakirov E.V."/>
            <person name="Shippen D.E."/>
            <person name="Wei W.L."/>
            <person name="Yagura M."/>
            <person name="Yamaoka S."/>
            <person name="Yamato K.T."/>
            <person name="Liu C."/>
            <person name="Berger F."/>
        </authorList>
    </citation>
    <scope>NUCLEOTIDE SEQUENCE [LARGE SCALE GENOMIC DNA]</scope>
    <source>
        <strain evidence="5">Tak-1</strain>
    </source>
</reference>
<accession>A0A176VC84</accession>
<evidence type="ECO:0000313" key="5">
    <source>
        <dbReference type="Proteomes" id="UP001162541"/>
    </source>
</evidence>
<evidence type="ECO:0000313" key="3">
    <source>
        <dbReference type="EMBL" id="OAE18519.1"/>
    </source>
</evidence>
<dbReference type="EMBL" id="AP019871">
    <property type="protein sequence ID" value="BBN13931.1"/>
    <property type="molecule type" value="Genomic_DNA"/>
</dbReference>
<sequence>MAQEPHPSPTFAEGEPGHGGNADGVLAEQHERPGVGTKVKNSLMSVKEKMKGRSAGDHPSHFPGSSYKNDPQMNTGHPRDVYGNSGSGDGVQHSPRSPHSPPPLHSGPPLAVGHHPDFEPQGVGEQAADTVMPGHHVDHLMEPNAPHHQPTAEKLMDKLPGHHENPYTPAKYHDEGAMGVSADDHERRHHPSPLRDPHRQHVVGEPETDVQPSSENLRRGIGEDQVQSPKKSGFIDKLKDMVTGQKPGHGAGTGHATDDQISEKTAGERGNAPGQQHSQLHQTAEPHDPTRGTESYTQGPTAVSEGDCFGNVKQRFRGGSQQDGQTQQTWPSPSKPDYHNMPGAVYTDHQGRPIEGPKEEGKSPKKEGVMSKIMEKLHIGQQKPSTDQAISPRAPKGTATQHL</sequence>
<feature type="compositionally biased region" description="Basic and acidic residues" evidence="1">
    <location>
        <begin position="256"/>
        <end position="267"/>
    </location>
</feature>
<dbReference type="EMBL" id="LVLJ01004052">
    <property type="protein sequence ID" value="OAE18519.1"/>
    <property type="molecule type" value="Genomic_DNA"/>
</dbReference>
<feature type="region of interest" description="Disordered" evidence="1">
    <location>
        <begin position="157"/>
        <end position="176"/>
    </location>
</feature>
<evidence type="ECO:0000313" key="2">
    <source>
        <dbReference type="EMBL" id="BBN13931.1"/>
    </source>
</evidence>
<reference evidence="2" key="2">
    <citation type="journal article" date="2019" name="Curr. Biol.">
        <title>Chromatin organization in early land plants reveals an ancestral association between H3K27me3, transposons, and constitutive heterochromatin.</title>
        <authorList>
            <person name="Montgomery S.A."/>
            <person name="Tanizawa Y."/>
            <person name="Galik B."/>
            <person name="Wang N."/>
            <person name="Ito T."/>
            <person name="Mochizuki T."/>
            <person name="Akimcheva S."/>
            <person name="Bowman J."/>
            <person name="Cognat V."/>
            <person name="Drouard L."/>
            <person name="Ekker H."/>
            <person name="Houng S."/>
            <person name="Kohchi T."/>
            <person name="Lin S."/>
            <person name="Liu L.D."/>
            <person name="Nakamura Y."/>
            <person name="Valeeva L.R."/>
            <person name="Shakirov E.V."/>
            <person name="Shippen D.E."/>
            <person name="Wei W."/>
            <person name="Yagura M."/>
            <person name="Yamaoka S."/>
            <person name="Yamato K.T."/>
            <person name="Liu C."/>
            <person name="Berger F."/>
        </authorList>
    </citation>
    <scope>NUCLEOTIDE SEQUENCE [LARGE SCALE GENOMIC DNA]</scope>
    <source>
        <strain evidence="2">Tak-1</strain>
    </source>
</reference>
<evidence type="ECO:0000256" key="1">
    <source>
        <dbReference type="SAM" id="MobiDB-lite"/>
    </source>
</evidence>
<reference evidence="3 4" key="1">
    <citation type="submission" date="2016-03" db="EMBL/GenBank/DDBJ databases">
        <title>Mechanisms controlling the formation of the plant cell surface in tip-growing cells are functionally conserved among land plants.</title>
        <authorList>
            <person name="Honkanen S."/>
            <person name="Jones V.A."/>
            <person name="Morieri G."/>
            <person name="Champion C."/>
            <person name="Hetherington A.J."/>
            <person name="Kelly S."/>
            <person name="Saint-Marcoux D."/>
            <person name="Proust H."/>
            <person name="Prescott H."/>
            <person name="Dolan L."/>
        </authorList>
    </citation>
    <scope>NUCLEOTIDE SEQUENCE [LARGE SCALE GENOMIC DNA]</scope>
    <source>
        <strain evidence="4">cv. Tak-1 and cv. Tak-2</strain>
        <tissue evidence="3">Whole gametophyte</tissue>
    </source>
</reference>
<dbReference type="Proteomes" id="UP000077202">
    <property type="component" value="Unassembled WGS sequence"/>
</dbReference>
<feature type="compositionally biased region" description="Basic and acidic residues" evidence="1">
    <location>
        <begin position="193"/>
        <end position="204"/>
    </location>
</feature>
<feature type="compositionally biased region" description="Polar residues" evidence="1">
    <location>
        <begin position="292"/>
        <end position="301"/>
    </location>
</feature>
<feature type="compositionally biased region" description="Basic and acidic residues" evidence="1">
    <location>
        <begin position="349"/>
        <end position="378"/>
    </location>
</feature>
<feature type="compositionally biased region" description="Polar residues" evidence="1">
    <location>
        <begin position="66"/>
        <end position="75"/>
    </location>
</feature>
<feature type="region of interest" description="Disordered" evidence="1">
    <location>
        <begin position="1"/>
        <end position="131"/>
    </location>
</feature>
<keyword evidence="4" id="KW-1185">Reference proteome</keyword>
<feature type="compositionally biased region" description="Polar residues" evidence="1">
    <location>
        <begin position="273"/>
        <end position="282"/>
    </location>
</feature>
<gene>
    <name evidence="3" type="ORF">AXG93_625s1080</name>
    <name evidence="2" type="ORF">Mp_6g07530</name>
</gene>
<name>A0A176VC84_MARPO</name>
<organism evidence="3 4">
    <name type="scientific">Marchantia polymorpha subsp. ruderalis</name>
    <dbReference type="NCBI Taxonomy" id="1480154"/>
    <lineage>
        <taxon>Eukaryota</taxon>
        <taxon>Viridiplantae</taxon>
        <taxon>Streptophyta</taxon>
        <taxon>Embryophyta</taxon>
        <taxon>Marchantiophyta</taxon>
        <taxon>Marchantiopsida</taxon>
        <taxon>Marchantiidae</taxon>
        <taxon>Marchantiales</taxon>
        <taxon>Marchantiaceae</taxon>
        <taxon>Marchantia</taxon>
    </lineage>
</organism>
<protein>
    <submittedName>
        <fullName evidence="3">Uncharacterized protein</fullName>
    </submittedName>
</protein>
<feature type="compositionally biased region" description="Low complexity" evidence="1">
    <location>
        <begin position="318"/>
        <end position="329"/>
    </location>
</feature>